<gene>
    <name evidence="2" type="ORF">MNBD_GAMMA12-3372</name>
</gene>
<keyword evidence="1" id="KW-1133">Transmembrane helix</keyword>
<dbReference type="AlphaFoldDB" id="A0A3B0YCZ2"/>
<proteinExistence type="predicted"/>
<organism evidence="2">
    <name type="scientific">hydrothermal vent metagenome</name>
    <dbReference type="NCBI Taxonomy" id="652676"/>
    <lineage>
        <taxon>unclassified sequences</taxon>
        <taxon>metagenomes</taxon>
        <taxon>ecological metagenomes</taxon>
    </lineage>
</organism>
<name>A0A3B0YCZ2_9ZZZZ</name>
<feature type="transmembrane region" description="Helical" evidence="1">
    <location>
        <begin position="97"/>
        <end position="116"/>
    </location>
</feature>
<protein>
    <submittedName>
        <fullName evidence="2">Putative membrane protein</fullName>
    </submittedName>
</protein>
<feature type="transmembrane region" description="Helical" evidence="1">
    <location>
        <begin position="35"/>
        <end position="54"/>
    </location>
</feature>
<dbReference type="InterPro" id="IPR021218">
    <property type="entry name" value="DUF2784"/>
</dbReference>
<dbReference type="Pfam" id="PF10861">
    <property type="entry name" value="DUF2784"/>
    <property type="match status" value="1"/>
</dbReference>
<keyword evidence="1" id="KW-0472">Membrane</keyword>
<dbReference type="EMBL" id="UOFL01000043">
    <property type="protein sequence ID" value="VAW73457.1"/>
    <property type="molecule type" value="Genomic_DNA"/>
</dbReference>
<accession>A0A3B0YCZ2</accession>
<feature type="transmembrane region" description="Helical" evidence="1">
    <location>
        <begin position="6"/>
        <end position="28"/>
    </location>
</feature>
<reference evidence="2" key="1">
    <citation type="submission" date="2018-06" db="EMBL/GenBank/DDBJ databases">
        <authorList>
            <person name="Zhirakovskaya E."/>
        </authorList>
    </citation>
    <scope>NUCLEOTIDE SEQUENCE</scope>
</reference>
<sequence length="127" mass="14630">MLYRILADIVLIFHMIFILFAVFGGLLILCRKWVLYIHIPAAVWGILVELMHWTCPLTSSENYLRKMAGDSGYSGDFIEHYLLAIIYPQGLTPQIQLVLGLLVLTANFIIYSLVISKFRKLNIENRE</sequence>
<evidence type="ECO:0000313" key="2">
    <source>
        <dbReference type="EMBL" id="VAW73457.1"/>
    </source>
</evidence>
<keyword evidence="1" id="KW-0812">Transmembrane</keyword>
<evidence type="ECO:0000256" key="1">
    <source>
        <dbReference type="SAM" id="Phobius"/>
    </source>
</evidence>